<evidence type="ECO:0000313" key="4">
    <source>
        <dbReference type="Proteomes" id="UP000614601"/>
    </source>
</evidence>
<accession>A0A811KW25</accession>
<evidence type="ECO:0000256" key="1">
    <source>
        <dbReference type="SAM" id="MobiDB-lite"/>
    </source>
</evidence>
<protein>
    <submittedName>
        <fullName evidence="3">Uncharacterized protein</fullName>
    </submittedName>
</protein>
<organism evidence="3 4">
    <name type="scientific">Bursaphelenchus okinawaensis</name>
    <dbReference type="NCBI Taxonomy" id="465554"/>
    <lineage>
        <taxon>Eukaryota</taxon>
        <taxon>Metazoa</taxon>
        <taxon>Ecdysozoa</taxon>
        <taxon>Nematoda</taxon>
        <taxon>Chromadorea</taxon>
        <taxon>Rhabditida</taxon>
        <taxon>Tylenchina</taxon>
        <taxon>Tylenchomorpha</taxon>
        <taxon>Aphelenchoidea</taxon>
        <taxon>Aphelenchoididae</taxon>
        <taxon>Bursaphelenchus</taxon>
    </lineage>
</organism>
<sequence>MSLLKTIALLLVLSLCVDSLIIYRRKPKPRLICHEEYEDEVSSESSSDGDNDSDDPLTTTAVRVTKAKQTRTKRDNEKIKIRFDERVRKRALDADDFEIIGESLSESEKEAIKRKLVQTCQSLSIP</sequence>
<feature type="signal peptide" evidence="2">
    <location>
        <begin position="1"/>
        <end position="19"/>
    </location>
</feature>
<dbReference type="EMBL" id="CAJFDH010000004">
    <property type="protein sequence ID" value="CAD5220020.1"/>
    <property type="molecule type" value="Genomic_DNA"/>
</dbReference>
<feature type="chain" id="PRO_5044131686" evidence="2">
    <location>
        <begin position="20"/>
        <end position="126"/>
    </location>
</feature>
<evidence type="ECO:0000313" key="3">
    <source>
        <dbReference type="EMBL" id="CAD5220020.1"/>
    </source>
</evidence>
<dbReference type="Proteomes" id="UP000614601">
    <property type="component" value="Unassembled WGS sequence"/>
</dbReference>
<dbReference type="EMBL" id="CAJFCW020000004">
    <property type="protein sequence ID" value="CAG9113137.1"/>
    <property type="molecule type" value="Genomic_DNA"/>
</dbReference>
<evidence type="ECO:0000256" key="2">
    <source>
        <dbReference type="SAM" id="SignalP"/>
    </source>
</evidence>
<reference evidence="3" key="1">
    <citation type="submission" date="2020-09" db="EMBL/GenBank/DDBJ databases">
        <authorList>
            <person name="Kikuchi T."/>
        </authorList>
    </citation>
    <scope>NUCLEOTIDE SEQUENCE</scope>
    <source>
        <strain evidence="3">SH1</strain>
    </source>
</reference>
<feature type="region of interest" description="Disordered" evidence="1">
    <location>
        <begin position="37"/>
        <end position="74"/>
    </location>
</feature>
<dbReference type="OrthoDB" id="5875347at2759"/>
<proteinExistence type="predicted"/>
<name>A0A811KW25_9BILA</name>
<dbReference type="AlphaFoldDB" id="A0A811KW25"/>
<comment type="caution">
    <text evidence="3">The sequence shown here is derived from an EMBL/GenBank/DDBJ whole genome shotgun (WGS) entry which is preliminary data.</text>
</comment>
<gene>
    <name evidence="3" type="ORF">BOKJ2_LOCUS8735</name>
</gene>
<keyword evidence="4" id="KW-1185">Reference proteome</keyword>
<feature type="compositionally biased region" description="Acidic residues" evidence="1">
    <location>
        <begin position="37"/>
        <end position="55"/>
    </location>
</feature>
<dbReference type="Proteomes" id="UP000783686">
    <property type="component" value="Unassembled WGS sequence"/>
</dbReference>
<keyword evidence="2" id="KW-0732">Signal</keyword>